<keyword evidence="12 16" id="KW-1133">Transmembrane helix</keyword>
<dbReference type="PANTHER" id="PTHR13872">
    <property type="entry name" value="DOLICHYL-DIPHOSPHOOLIGOSACCHARIDE--PROTEIN GLYCOSYLTRANSFERASE SUBUNIT"/>
    <property type="match status" value="1"/>
</dbReference>
<keyword evidence="8" id="KW-0808">Transferase</keyword>
<feature type="domain" description="Oligosaccharyl transferase STT3 N-terminal" evidence="17">
    <location>
        <begin position="2"/>
        <end position="47"/>
    </location>
</feature>
<evidence type="ECO:0000259" key="17">
    <source>
        <dbReference type="Pfam" id="PF02516"/>
    </source>
</evidence>
<evidence type="ECO:0000256" key="7">
    <source>
        <dbReference type="ARBA" id="ARBA00022676"/>
    </source>
</evidence>
<keyword evidence="7" id="KW-0328">Glycosyltransferase</keyword>
<dbReference type="GO" id="GO:0016020">
    <property type="term" value="C:membrane"/>
    <property type="evidence" value="ECO:0007669"/>
    <property type="project" value="InterPro"/>
</dbReference>
<dbReference type="Proteomes" id="UP000050741">
    <property type="component" value="Unassembled WGS sequence"/>
</dbReference>
<keyword evidence="18" id="KW-1185">Reference proteome</keyword>
<organism evidence="18 19">
    <name type="scientific">Globodera pallida</name>
    <name type="common">Potato cyst nematode worm</name>
    <name type="synonym">Heterodera pallida</name>
    <dbReference type="NCBI Taxonomy" id="36090"/>
    <lineage>
        <taxon>Eukaryota</taxon>
        <taxon>Metazoa</taxon>
        <taxon>Ecdysozoa</taxon>
        <taxon>Nematoda</taxon>
        <taxon>Chromadorea</taxon>
        <taxon>Rhabditida</taxon>
        <taxon>Tylenchina</taxon>
        <taxon>Tylenchomorpha</taxon>
        <taxon>Tylenchoidea</taxon>
        <taxon>Heteroderidae</taxon>
        <taxon>Heteroderinae</taxon>
        <taxon>Globodera</taxon>
    </lineage>
</organism>
<dbReference type="WBParaSite" id="GPLIN_001552000">
    <property type="protein sequence ID" value="GPLIN_001552000"/>
    <property type="gene ID" value="GPLIN_001552000"/>
</dbReference>
<reference evidence="18" key="1">
    <citation type="submission" date="2014-05" db="EMBL/GenBank/DDBJ databases">
        <title>The genome and life-stage specific transcriptomes of Globodera pallida elucidate key aspects of plant parasitism by a cyst nematode.</title>
        <authorList>
            <person name="Cotton J.A."/>
            <person name="Lilley C.J."/>
            <person name="Jones L.M."/>
            <person name="Kikuchi T."/>
            <person name="Reid A.J."/>
            <person name="Thorpe P."/>
            <person name="Tsai I.J."/>
            <person name="Beasley H."/>
            <person name="Blok V."/>
            <person name="Cock P.J.A."/>
            <person name="Van den Akker S.E."/>
            <person name="Holroyd N."/>
            <person name="Hunt M."/>
            <person name="Mantelin S."/>
            <person name="Naghra H."/>
            <person name="Pain A."/>
            <person name="Palomares-Rius J.E."/>
            <person name="Zarowiecki M."/>
            <person name="Berriman M."/>
            <person name="Jones J.T."/>
            <person name="Urwin P.E."/>
        </authorList>
    </citation>
    <scope>NUCLEOTIDE SEQUENCE [LARGE SCALE GENOMIC DNA]</scope>
    <source>
        <strain evidence="18">Lindley</strain>
    </source>
</reference>
<evidence type="ECO:0000256" key="9">
    <source>
        <dbReference type="ARBA" id="ARBA00022692"/>
    </source>
</evidence>
<evidence type="ECO:0000256" key="6">
    <source>
        <dbReference type="ARBA" id="ARBA00012605"/>
    </source>
</evidence>
<evidence type="ECO:0000313" key="18">
    <source>
        <dbReference type="Proteomes" id="UP000050741"/>
    </source>
</evidence>
<dbReference type="GO" id="GO:0004579">
    <property type="term" value="F:dolichyl-diphosphooligosaccharide-protein glycotransferase activity"/>
    <property type="evidence" value="ECO:0007669"/>
    <property type="project" value="UniProtKB-EC"/>
</dbReference>
<evidence type="ECO:0000256" key="8">
    <source>
        <dbReference type="ARBA" id="ARBA00022679"/>
    </source>
</evidence>
<feature type="transmembrane region" description="Helical" evidence="16">
    <location>
        <begin position="20"/>
        <end position="42"/>
    </location>
</feature>
<dbReference type="GO" id="GO:0012505">
    <property type="term" value="C:endomembrane system"/>
    <property type="evidence" value="ECO:0007669"/>
    <property type="project" value="UniProtKB-SubCell"/>
</dbReference>
<evidence type="ECO:0000256" key="15">
    <source>
        <dbReference type="ARBA" id="ARBA00048829"/>
    </source>
</evidence>
<keyword evidence="14" id="KW-0464">Manganese</keyword>
<evidence type="ECO:0000256" key="16">
    <source>
        <dbReference type="SAM" id="Phobius"/>
    </source>
</evidence>
<evidence type="ECO:0000256" key="2">
    <source>
        <dbReference type="ARBA" id="ARBA00001946"/>
    </source>
</evidence>
<comment type="similarity">
    <text evidence="5">Belongs to the STT3 family.</text>
</comment>
<dbReference type="InterPro" id="IPR003674">
    <property type="entry name" value="Oligo_trans_STT3"/>
</dbReference>
<name>A0A183CRL2_GLOPA</name>
<keyword evidence="10" id="KW-0479">Metal-binding</keyword>
<sequence>MLTSMFIHRFLNLLNVSVDIREVCVFLAPLFSSFTVLITYLLTKEVQ</sequence>
<evidence type="ECO:0000256" key="4">
    <source>
        <dbReference type="ARBA" id="ARBA00004922"/>
    </source>
</evidence>
<dbReference type="AlphaFoldDB" id="A0A183CRL2"/>
<protein>
    <recommendedName>
        <fullName evidence="6">dolichyl-diphosphooligosaccharide--protein glycotransferase</fullName>
        <ecNumber evidence="6">2.4.99.18</ecNumber>
    </recommendedName>
</protein>
<evidence type="ECO:0000256" key="12">
    <source>
        <dbReference type="ARBA" id="ARBA00022989"/>
    </source>
</evidence>
<comment type="pathway">
    <text evidence="4">Protein modification; protein glycosylation.</text>
</comment>
<dbReference type="InterPro" id="IPR048307">
    <property type="entry name" value="STT3_N"/>
</dbReference>
<evidence type="ECO:0000256" key="11">
    <source>
        <dbReference type="ARBA" id="ARBA00022842"/>
    </source>
</evidence>
<evidence type="ECO:0000256" key="5">
    <source>
        <dbReference type="ARBA" id="ARBA00010810"/>
    </source>
</evidence>
<dbReference type="EC" id="2.4.99.18" evidence="6"/>
<keyword evidence="9 16" id="KW-0812">Transmembrane</keyword>
<dbReference type="GO" id="GO:0046872">
    <property type="term" value="F:metal ion binding"/>
    <property type="evidence" value="ECO:0007669"/>
    <property type="project" value="UniProtKB-KW"/>
</dbReference>
<reference evidence="19" key="2">
    <citation type="submission" date="2016-06" db="UniProtKB">
        <authorList>
            <consortium name="WormBaseParasite"/>
        </authorList>
    </citation>
    <scope>IDENTIFICATION</scope>
</reference>
<keyword evidence="13 16" id="KW-0472">Membrane</keyword>
<proteinExistence type="inferred from homology"/>
<dbReference type="UniPathway" id="UPA00378"/>
<evidence type="ECO:0000256" key="1">
    <source>
        <dbReference type="ARBA" id="ARBA00001936"/>
    </source>
</evidence>
<comment type="cofactor">
    <cofactor evidence="1">
        <name>Mn(2+)</name>
        <dbReference type="ChEBI" id="CHEBI:29035"/>
    </cofactor>
</comment>
<dbReference type="PANTHER" id="PTHR13872:SF1">
    <property type="entry name" value="DOLICHYL-DIPHOSPHOOLIGOSACCHARIDE--PROTEIN GLYCOSYLTRANSFERASE SUBUNIT STT3B"/>
    <property type="match status" value="1"/>
</dbReference>
<evidence type="ECO:0000313" key="19">
    <source>
        <dbReference type="WBParaSite" id="GPLIN_001552000"/>
    </source>
</evidence>
<comment type="subcellular location">
    <subcellularLocation>
        <location evidence="3">Endomembrane system</location>
        <topology evidence="3">Multi-pass membrane protein</topology>
    </subcellularLocation>
</comment>
<evidence type="ECO:0000256" key="3">
    <source>
        <dbReference type="ARBA" id="ARBA00004127"/>
    </source>
</evidence>
<evidence type="ECO:0000256" key="14">
    <source>
        <dbReference type="ARBA" id="ARBA00023211"/>
    </source>
</evidence>
<dbReference type="Pfam" id="PF02516">
    <property type="entry name" value="STT3"/>
    <property type="match status" value="1"/>
</dbReference>
<evidence type="ECO:0000256" key="10">
    <source>
        <dbReference type="ARBA" id="ARBA00022723"/>
    </source>
</evidence>
<comment type="catalytic activity">
    <reaction evidence="15">
        <text>a di-trans,poly-cis-dolichyl diphosphooligosaccharide + L-asparaginyl-[protein] = N(4)-(oligosaccharide-(1-&gt;4)-N-acetyl-beta-D-glucosaminyl-(1-&gt;4)-N-acetyl-beta-D-glucosaminyl)-L-asparaginyl-[protein] + a di-trans,poly-cis-dolichyl diphosphate + H(+)</text>
        <dbReference type="Rhea" id="RHEA:22980"/>
        <dbReference type="Rhea" id="RHEA-COMP:12804"/>
        <dbReference type="Rhea" id="RHEA-COMP:12805"/>
        <dbReference type="Rhea" id="RHEA-COMP:19506"/>
        <dbReference type="Rhea" id="RHEA-COMP:19509"/>
        <dbReference type="ChEBI" id="CHEBI:15378"/>
        <dbReference type="ChEBI" id="CHEBI:50347"/>
        <dbReference type="ChEBI" id="CHEBI:57497"/>
        <dbReference type="ChEBI" id="CHEBI:57570"/>
        <dbReference type="ChEBI" id="CHEBI:132529"/>
        <dbReference type="EC" id="2.4.99.18"/>
    </reaction>
</comment>
<keyword evidence="11" id="KW-0460">Magnesium</keyword>
<accession>A0A183CRL2</accession>
<evidence type="ECO:0000256" key="13">
    <source>
        <dbReference type="ARBA" id="ARBA00023136"/>
    </source>
</evidence>
<comment type="cofactor">
    <cofactor evidence="2">
        <name>Mg(2+)</name>
        <dbReference type="ChEBI" id="CHEBI:18420"/>
    </cofactor>
</comment>